<dbReference type="Proteomes" id="UP000314294">
    <property type="component" value="Unassembled WGS sequence"/>
</dbReference>
<comment type="caution">
    <text evidence="2">The sequence shown here is derived from an EMBL/GenBank/DDBJ whole genome shotgun (WGS) entry which is preliminary data.</text>
</comment>
<evidence type="ECO:0000313" key="3">
    <source>
        <dbReference type="Proteomes" id="UP000314294"/>
    </source>
</evidence>
<feature type="compositionally biased region" description="Basic and acidic residues" evidence="1">
    <location>
        <begin position="17"/>
        <end position="34"/>
    </location>
</feature>
<protein>
    <submittedName>
        <fullName evidence="2">Uncharacterized protein</fullName>
    </submittedName>
</protein>
<dbReference type="AlphaFoldDB" id="A0A4Z2G9U8"/>
<feature type="region of interest" description="Disordered" evidence="1">
    <location>
        <begin position="58"/>
        <end position="105"/>
    </location>
</feature>
<name>A0A4Z2G9U8_9TELE</name>
<dbReference type="EMBL" id="SRLO01000624">
    <property type="protein sequence ID" value="TNN50288.1"/>
    <property type="molecule type" value="Genomic_DNA"/>
</dbReference>
<sequence>MKHVELHDLTLTGKVSFSEHHHPIIHPHPGEAEHTGPPSSRRTACLLSREELKAALIPSPGFPLRNGGSPCVSAVRSGQRSQKRSYACWEARTPSRPPSPSARRR</sequence>
<keyword evidence="3" id="KW-1185">Reference proteome</keyword>
<accession>A0A4Z2G9U8</accession>
<reference evidence="2 3" key="1">
    <citation type="submission" date="2019-03" db="EMBL/GenBank/DDBJ databases">
        <title>First draft genome of Liparis tanakae, snailfish: a comprehensive survey of snailfish specific genes.</title>
        <authorList>
            <person name="Kim W."/>
            <person name="Song I."/>
            <person name="Jeong J.-H."/>
            <person name="Kim D."/>
            <person name="Kim S."/>
            <person name="Ryu S."/>
            <person name="Song J.Y."/>
            <person name="Lee S.K."/>
        </authorList>
    </citation>
    <scope>NUCLEOTIDE SEQUENCE [LARGE SCALE GENOMIC DNA]</scope>
    <source>
        <tissue evidence="2">Muscle</tissue>
    </source>
</reference>
<evidence type="ECO:0000313" key="2">
    <source>
        <dbReference type="EMBL" id="TNN50288.1"/>
    </source>
</evidence>
<proteinExistence type="predicted"/>
<organism evidence="2 3">
    <name type="scientific">Liparis tanakae</name>
    <name type="common">Tanaka's snailfish</name>
    <dbReference type="NCBI Taxonomy" id="230148"/>
    <lineage>
        <taxon>Eukaryota</taxon>
        <taxon>Metazoa</taxon>
        <taxon>Chordata</taxon>
        <taxon>Craniata</taxon>
        <taxon>Vertebrata</taxon>
        <taxon>Euteleostomi</taxon>
        <taxon>Actinopterygii</taxon>
        <taxon>Neopterygii</taxon>
        <taxon>Teleostei</taxon>
        <taxon>Neoteleostei</taxon>
        <taxon>Acanthomorphata</taxon>
        <taxon>Eupercaria</taxon>
        <taxon>Perciformes</taxon>
        <taxon>Cottioidei</taxon>
        <taxon>Cottales</taxon>
        <taxon>Liparidae</taxon>
        <taxon>Liparis</taxon>
    </lineage>
</organism>
<feature type="compositionally biased region" description="Pro residues" evidence="1">
    <location>
        <begin position="95"/>
        <end position="105"/>
    </location>
</feature>
<feature type="region of interest" description="Disordered" evidence="1">
    <location>
        <begin position="15"/>
        <end position="42"/>
    </location>
</feature>
<evidence type="ECO:0000256" key="1">
    <source>
        <dbReference type="SAM" id="MobiDB-lite"/>
    </source>
</evidence>
<gene>
    <name evidence="2" type="ORF">EYF80_039513</name>
</gene>